<dbReference type="Gene3D" id="2.10.25.10">
    <property type="entry name" value="Laminin"/>
    <property type="match status" value="3"/>
</dbReference>
<evidence type="ECO:0000259" key="8">
    <source>
        <dbReference type="PROSITE" id="PS50095"/>
    </source>
</evidence>
<dbReference type="InterPro" id="IPR018097">
    <property type="entry name" value="EGF_Ca-bd_CS"/>
</dbReference>
<dbReference type="GO" id="GO:0005509">
    <property type="term" value="F:calcium ion binding"/>
    <property type="evidence" value="ECO:0007669"/>
    <property type="project" value="InterPro"/>
</dbReference>
<evidence type="ECO:0000256" key="3">
    <source>
        <dbReference type="ARBA" id="ARBA00022737"/>
    </source>
</evidence>
<name>A0A9W9YXD9_9CNID</name>
<organism evidence="9 10">
    <name type="scientific">Desmophyllum pertusum</name>
    <dbReference type="NCBI Taxonomy" id="174260"/>
    <lineage>
        <taxon>Eukaryota</taxon>
        <taxon>Metazoa</taxon>
        <taxon>Cnidaria</taxon>
        <taxon>Anthozoa</taxon>
        <taxon>Hexacorallia</taxon>
        <taxon>Scleractinia</taxon>
        <taxon>Caryophylliina</taxon>
        <taxon>Caryophylliidae</taxon>
        <taxon>Desmophyllum</taxon>
    </lineage>
</organism>
<dbReference type="InterPro" id="IPR049883">
    <property type="entry name" value="NOTCH1_EGF-like"/>
</dbReference>
<dbReference type="CDD" id="cd00054">
    <property type="entry name" value="EGF_CA"/>
    <property type="match status" value="2"/>
</dbReference>
<dbReference type="EMBL" id="MU826850">
    <property type="protein sequence ID" value="KAJ7371197.1"/>
    <property type="molecule type" value="Genomic_DNA"/>
</dbReference>
<dbReference type="InterPro" id="IPR001881">
    <property type="entry name" value="EGF-like_Ca-bd_dom"/>
</dbReference>
<dbReference type="PROSITE" id="PS50026">
    <property type="entry name" value="EGF_3"/>
    <property type="match status" value="2"/>
</dbReference>
<proteinExistence type="predicted"/>
<dbReference type="Pfam" id="PF00754">
    <property type="entry name" value="F5_F8_type_C"/>
    <property type="match status" value="1"/>
</dbReference>
<dbReference type="Pfam" id="PF07645">
    <property type="entry name" value="EGF_CA"/>
    <property type="match status" value="3"/>
</dbReference>
<dbReference type="PANTHER" id="PTHR24034:SF209">
    <property type="entry name" value="EGF-LIKE DOMAIN-CONTAINING PROTEIN"/>
    <property type="match status" value="1"/>
</dbReference>
<evidence type="ECO:0000256" key="4">
    <source>
        <dbReference type="ARBA" id="ARBA00023157"/>
    </source>
</evidence>
<dbReference type="PROSITE" id="PS50022">
    <property type="entry name" value="FA58C_3"/>
    <property type="match status" value="1"/>
</dbReference>
<reference evidence="9" key="1">
    <citation type="submission" date="2023-01" db="EMBL/GenBank/DDBJ databases">
        <title>Genome assembly of the deep-sea coral Lophelia pertusa.</title>
        <authorList>
            <person name="Herrera S."/>
            <person name="Cordes E."/>
        </authorList>
    </citation>
    <scope>NUCLEOTIDE SEQUENCE</scope>
    <source>
        <strain evidence="9">USNM1676648</strain>
        <tissue evidence="9">Polyp</tissue>
    </source>
</reference>
<comment type="caution">
    <text evidence="9">The sequence shown here is derived from an EMBL/GenBank/DDBJ whole genome shotgun (WGS) entry which is preliminary data.</text>
</comment>
<evidence type="ECO:0000313" key="9">
    <source>
        <dbReference type="EMBL" id="KAJ7371197.1"/>
    </source>
</evidence>
<feature type="domain" description="PLAT" evidence="8">
    <location>
        <begin position="3"/>
        <end position="121"/>
    </location>
</feature>
<dbReference type="InterPro" id="IPR000742">
    <property type="entry name" value="EGF"/>
</dbReference>
<dbReference type="InterPro" id="IPR050751">
    <property type="entry name" value="ECM_structural_protein"/>
</dbReference>
<feature type="domain" description="EGF-like" evidence="7">
    <location>
        <begin position="200"/>
        <end position="239"/>
    </location>
</feature>
<dbReference type="PROSITE" id="PS00010">
    <property type="entry name" value="ASX_HYDROXYL"/>
    <property type="match status" value="2"/>
</dbReference>
<feature type="domain" description="EGF-like" evidence="7">
    <location>
        <begin position="157"/>
        <end position="199"/>
    </location>
</feature>
<keyword evidence="1 5" id="KW-0245">EGF-like domain</keyword>
<evidence type="ECO:0000256" key="2">
    <source>
        <dbReference type="ARBA" id="ARBA00022729"/>
    </source>
</evidence>
<dbReference type="SMART" id="SM00179">
    <property type="entry name" value="EGF_CA"/>
    <property type="match status" value="3"/>
</dbReference>
<protein>
    <submittedName>
        <fullName evidence="9">Uncharacterized protein</fullName>
    </submittedName>
</protein>
<dbReference type="InterPro" id="IPR000421">
    <property type="entry name" value="FA58C"/>
</dbReference>
<comment type="caution">
    <text evidence="5">Lacks conserved residue(s) required for the propagation of feature annotation.</text>
</comment>
<keyword evidence="10" id="KW-1185">Reference proteome</keyword>
<dbReference type="SUPFAM" id="SSF57184">
    <property type="entry name" value="Growth factor receptor domain"/>
    <property type="match status" value="1"/>
</dbReference>
<dbReference type="Proteomes" id="UP001163046">
    <property type="component" value="Unassembled WGS sequence"/>
</dbReference>
<accession>A0A9W9YXD9</accession>
<dbReference type="PROSITE" id="PS01187">
    <property type="entry name" value="EGF_CA"/>
    <property type="match status" value="1"/>
</dbReference>
<evidence type="ECO:0000256" key="5">
    <source>
        <dbReference type="PROSITE-ProRule" id="PRU00076"/>
    </source>
</evidence>
<dbReference type="PROSITE" id="PS50095">
    <property type="entry name" value="PLAT"/>
    <property type="match status" value="1"/>
</dbReference>
<evidence type="ECO:0000259" key="6">
    <source>
        <dbReference type="PROSITE" id="PS50022"/>
    </source>
</evidence>
<dbReference type="PANTHER" id="PTHR24034">
    <property type="entry name" value="EGF-LIKE DOMAIN-CONTAINING PROTEIN"/>
    <property type="match status" value="1"/>
</dbReference>
<dbReference type="AlphaFoldDB" id="A0A9W9YXD9"/>
<dbReference type="InterPro" id="IPR000152">
    <property type="entry name" value="EGF-type_Asp/Asn_hydroxyl_site"/>
</dbReference>
<dbReference type="Pfam" id="PF01477">
    <property type="entry name" value="PLAT"/>
    <property type="match status" value="1"/>
</dbReference>
<dbReference type="InterPro" id="IPR036392">
    <property type="entry name" value="PLAT/LH2_dom_sf"/>
</dbReference>
<dbReference type="Gene3D" id="2.60.60.20">
    <property type="entry name" value="PLAT/LH2 domain"/>
    <property type="match status" value="1"/>
</dbReference>
<dbReference type="Gene3D" id="2.60.120.260">
    <property type="entry name" value="Galactose-binding domain-like"/>
    <property type="match status" value="1"/>
</dbReference>
<dbReference type="OrthoDB" id="5983874at2759"/>
<dbReference type="InterPro" id="IPR009030">
    <property type="entry name" value="Growth_fac_rcpt_cys_sf"/>
</dbReference>
<evidence type="ECO:0000259" key="7">
    <source>
        <dbReference type="PROSITE" id="PS50026"/>
    </source>
</evidence>
<dbReference type="InterPro" id="IPR001024">
    <property type="entry name" value="PLAT/LH2_dom"/>
</dbReference>
<dbReference type="SUPFAM" id="SSF49723">
    <property type="entry name" value="Lipase/lipooxygenase domain (PLAT/LH2 domain)"/>
    <property type="match status" value="1"/>
</dbReference>
<dbReference type="SMART" id="SM00181">
    <property type="entry name" value="EGF"/>
    <property type="match status" value="3"/>
</dbReference>
<dbReference type="InterPro" id="IPR008979">
    <property type="entry name" value="Galactose-bd-like_sf"/>
</dbReference>
<evidence type="ECO:0000313" key="10">
    <source>
        <dbReference type="Proteomes" id="UP001163046"/>
    </source>
</evidence>
<feature type="domain" description="F5/8 type C" evidence="6">
    <location>
        <begin position="247"/>
        <end position="347"/>
    </location>
</feature>
<keyword evidence="4" id="KW-1015">Disulfide bond</keyword>
<keyword evidence="2" id="KW-0732">Signal</keyword>
<sequence length="368" mass="41476">MPIEYEIRVTTAKDYQAGTDARVFIDMIGMNDQATGSIELGNNNGKDDFETGSTDTFYRYAKYIKKPIKAIKIKRLNGALYARWKLDKVVITVDGSAPYTFNFNIWIKAYEWVTSYEEDECRSGLSKCEQLCFNTNTGYRCGCRKGYKLDGKYICKDVDECSSGRHSCDLGVSSCINTLGSFICNCATGYKNTSKNTCQDVDECATSGHKCDLKTSTCVNKPGSYSCHCREGYGKTGADNNCRANQCSGYETLGMENGKISNQSITASSHYTQYPPWSARLRAGRDKSWYAQPHDPSPWIQVDLGKPTWLKGVATQGKRFTMFVKTYKLAYSSDKVTWLTYRGNEQTDKVTQCNILLFLERFSVECRK</sequence>
<dbReference type="SUPFAM" id="SSF49785">
    <property type="entry name" value="Galactose-binding domain-like"/>
    <property type="match status" value="1"/>
</dbReference>
<dbReference type="FunFam" id="2.10.25.10:FF:000038">
    <property type="entry name" value="Fibrillin 2"/>
    <property type="match status" value="2"/>
</dbReference>
<dbReference type="PROSITE" id="PS01285">
    <property type="entry name" value="FA58C_1"/>
    <property type="match status" value="1"/>
</dbReference>
<evidence type="ECO:0000256" key="1">
    <source>
        <dbReference type="ARBA" id="ARBA00022536"/>
    </source>
</evidence>
<keyword evidence="3" id="KW-0677">Repeat</keyword>
<gene>
    <name evidence="9" type="ORF">OS493_027307</name>
</gene>
<dbReference type="PROSITE" id="PS01186">
    <property type="entry name" value="EGF_2"/>
    <property type="match status" value="1"/>
</dbReference>